<gene>
    <name evidence="2" type="ORF">OOU_Y34scaffold00240g8</name>
</gene>
<name>A0AA97PP75_PYRO3</name>
<feature type="compositionally biased region" description="Low complexity" evidence="1">
    <location>
        <begin position="765"/>
        <end position="778"/>
    </location>
</feature>
<feature type="region of interest" description="Disordered" evidence="1">
    <location>
        <begin position="1"/>
        <end position="62"/>
    </location>
</feature>
<feature type="compositionally biased region" description="Low complexity" evidence="1">
    <location>
        <begin position="685"/>
        <end position="699"/>
    </location>
</feature>
<feature type="compositionally biased region" description="Basic and acidic residues" evidence="1">
    <location>
        <begin position="280"/>
        <end position="294"/>
    </location>
</feature>
<feature type="compositionally biased region" description="Polar residues" evidence="1">
    <location>
        <begin position="295"/>
        <end position="316"/>
    </location>
</feature>
<feature type="region of interest" description="Disordered" evidence="1">
    <location>
        <begin position="595"/>
        <end position="751"/>
    </location>
</feature>
<sequence length="836" mass="89179">MVGAAKQEKLLEERHRQRELERQDDEPDEPGYRDSRFDDIDDFDYDAMMDDGGFEERIPGVNTDADYDYMYGEEEIPMTGEDDYLSGAGDNGFDSEEARLDPDNDQENFSGFVFQRSNPVSTMTSPTTPGMLVTPRDDSGKVIGFAMTKDSGTPGLHAQQLPSPSLHEAPITSPRSETGISGLGIVNFPPPSVGEEEEYLQSEVHEQQQISNSGLQAPKARGDELYYDGGFVGDFADELDFEHENPTGEPFDESIFDLDDTDRYGRPLPGVFAQVQAQRAAEREASAAKRESDQTSHLSGSILSQSPRASSISTSLAAAPAHEEASGPSAKTDAESSGNADEPSEDSGPKLVSPVPSSRDALYQAALAEAANKAAASGKFRRDSSPPPIPTDLLVTSPTTGSEAPLSGRSGIDAFAEDDMYEDDPYSQPMDDYDDMDGYDFDDDDIVAEANASALANDQDGFYGQEFGFYSNAPSQYGQHGHNYASGSNSHAALSKENLFEYANGGFFGPSGGLERSKSGRVVCREPNLTPITERSEYSNRNSIMSLGLPSASLNSAHPDRSLQSPGLAQLAMMDDGDMSLSSLLRLRSRAFGGSQASLVSSRGDGGSPRSERPADGLMSPWSPPGQGPPLSAGLPYLGVNHGRKSSALSAHSRDSDAGSMAGSPTMTLNMSFPAPQSPPTLAQPSRSLSSPTRSPARPVSLSFSTPSSHIAQMLHSPSTLPSSRMSTGGPVSEDIRPGIRMRSPSLDDNRISFRSNSNVGFTHPAAPSSSSPLSLSSVFSTNRHGKGVDGAAGHGQAEADGNQGDLQGHHDMAKTKRNTFGEVILDEEALKRMMA</sequence>
<feature type="compositionally biased region" description="Basic and acidic residues" evidence="1">
    <location>
        <begin position="1"/>
        <end position="21"/>
    </location>
</feature>
<feature type="compositionally biased region" description="Acidic residues" evidence="1">
    <location>
        <begin position="250"/>
        <end position="260"/>
    </location>
</feature>
<evidence type="ECO:0000313" key="2">
    <source>
        <dbReference type="EMBL" id="ELQ42001.1"/>
    </source>
</evidence>
<evidence type="ECO:0008006" key="3">
    <source>
        <dbReference type="Google" id="ProtNLM"/>
    </source>
</evidence>
<feature type="region of interest" description="Disordered" evidence="1">
    <location>
        <begin position="763"/>
        <end position="820"/>
    </location>
</feature>
<organism evidence="2">
    <name type="scientific">Pyricularia oryzae (strain Y34)</name>
    <name type="common">Rice blast fungus</name>
    <name type="synonym">Magnaporthe oryzae</name>
    <dbReference type="NCBI Taxonomy" id="1143189"/>
    <lineage>
        <taxon>Eukaryota</taxon>
        <taxon>Fungi</taxon>
        <taxon>Dikarya</taxon>
        <taxon>Ascomycota</taxon>
        <taxon>Pezizomycotina</taxon>
        <taxon>Sordariomycetes</taxon>
        <taxon>Sordariomycetidae</taxon>
        <taxon>Magnaporthales</taxon>
        <taxon>Pyriculariaceae</taxon>
        <taxon>Pyricularia</taxon>
    </lineage>
</organism>
<feature type="compositionally biased region" description="Acidic residues" evidence="1">
    <location>
        <begin position="415"/>
        <end position="442"/>
    </location>
</feature>
<evidence type="ECO:0000256" key="1">
    <source>
        <dbReference type="SAM" id="MobiDB-lite"/>
    </source>
</evidence>
<proteinExistence type="predicted"/>
<dbReference type="Proteomes" id="UP000011086">
    <property type="component" value="Unassembled WGS sequence"/>
</dbReference>
<feature type="compositionally biased region" description="Polar residues" evidence="1">
    <location>
        <begin position="115"/>
        <end position="128"/>
    </location>
</feature>
<protein>
    <recommendedName>
        <fullName evidence="3">AGC-kinase C-terminal domain-containing protein</fullName>
    </recommendedName>
</protein>
<accession>A0AA97PP75</accession>
<feature type="region of interest" description="Disordered" evidence="1">
    <location>
        <begin position="373"/>
        <end position="442"/>
    </location>
</feature>
<feature type="compositionally biased region" description="Acidic residues" evidence="1">
    <location>
        <begin position="39"/>
        <end position="53"/>
    </location>
</feature>
<dbReference type="AlphaFoldDB" id="A0AA97PP75"/>
<feature type="compositionally biased region" description="Polar residues" evidence="1">
    <location>
        <begin position="702"/>
        <end position="727"/>
    </location>
</feature>
<feature type="region of interest" description="Disordered" evidence="1">
    <location>
        <begin position="238"/>
        <end position="359"/>
    </location>
</feature>
<feature type="region of interest" description="Disordered" evidence="1">
    <location>
        <begin position="79"/>
        <end position="194"/>
    </location>
</feature>
<dbReference type="EMBL" id="JH793764">
    <property type="protein sequence ID" value="ELQ42001.1"/>
    <property type="molecule type" value="Genomic_DNA"/>
</dbReference>
<reference evidence="2" key="1">
    <citation type="journal article" date="2012" name="PLoS Genet.">
        <title>Comparative analysis of the genomes of two field isolates of the rice blast fungus Magnaporthe oryzae.</title>
        <authorList>
            <person name="Xue M."/>
            <person name="Yang J."/>
            <person name="Li Z."/>
            <person name="Hu S."/>
            <person name="Yao N."/>
            <person name="Dean R.A."/>
            <person name="Zhao W."/>
            <person name="Shen M."/>
            <person name="Zhang H."/>
            <person name="Li C."/>
            <person name="Liu L."/>
            <person name="Cao L."/>
            <person name="Xu X."/>
            <person name="Xing Y."/>
            <person name="Hsiang T."/>
            <person name="Zhang Z."/>
            <person name="Xu J.R."/>
            <person name="Peng Y.L."/>
        </authorList>
    </citation>
    <scope>NUCLEOTIDE SEQUENCE</scope>
    <source>
        <strain evidence="2">Y34</strain>
    </source>
</reference>